<evidence type="ECO:0000259" key="2">
    <source>
        <dbReference type="Pfam" id="PF07693"/>
    </source>
</evidence>
<dbReference type="Proteomes" id="UP000008144">
    <property type="component" value="Chromosome 4"/>
</dbReference>
<dbReference type="InterPro" id="IPR052754">
    <property type="entry name" value="NTPase_KAP_P-loop"/>
</dbReference>
<proteinExistence type="predicted"/>
<name>H2XTJ4_CIOIN</name>
<reference evidence="4" key="1">
    <citation type="journal article" date="2002" name="Science">
        <title>The draft genome of Ciona intestinalis: insights into chordate and vertebrate origins.</title>
        <authorList>
            <person name="Dehal P."/>
            <person name="Satou Y."/>
            <person name="Campbell R.K."/>
            <person name="Chapman J."/>
            <person name="Degnan B."/>
            <person name="De Tomaso A."/>
            <person name="Davidson B."/>
            <person name="Di Gregorio A."/>
            <person name="Gelpke M."/>
            <person name="Goodstein D.M."/>
            <person name="Harafuji N."/>
            <person name="Hastings K.E."/>
            <person name="Ho I."/>
            <person name="Hotta K."/>
            <person name="Huang W."/>
            <person name="Kawashima T."/>
            <person name="Lemaire P."/>
            <person name="Martinez D."/>
            <person name="Meinertzhagen I.A."/>
            <person name="Necula S."/>
            <person name="Nonaka M."/>
            <person name="Putnam N."/>
            <person name="Rash S."/>
            <person name="Saiga H."/>
            <person name="Satake M."/>
            <person name="Terry A."/>
            <person name="Yamada L."/>
            <person name="Wang H.G."/>
            <person name="Awazu S."/>
            <person name="Azumi K."/>
            <person name="Boore J."/>
            <person name="Branno M."/>
            <person name="Chin-Bow S."/>
            <person name="DeSantis R."/>
            <person name="Doyle S."/>
            <person name="Francino P."/>
            <person name="Keys D.N."/>
            <person name="Haga S."/>
            <person name="Hayashi H."/>
            <person name="Hino K."/>
            <person name="Imai K.S."/>
            <person name="Inaba K."/>
            <person name="Kano S."/>
            <person name="Kobayashi K."/>
            <person name="Kobayashi M."/>
            <person name="Lee B.I."/>
            <person name="Makabe K.W."/>
            <person name="Manohar C."/>
            <person name="Matassi G."/>
            <person name="Medina M."/>
            <person name="Mochizuki Y."/>
            <person name="Mount S."/>
            <person name="Morishita T."/>
            <person name="Miura S."/>
            <person name="Nakayama A."/>
            <person name="Nishizaka S."/>
            <person name="Nomoto H."/>
            <person name="Ohta F."/>
            <person name="Oishi K."/>
            <person name="Rigoutsos I."/>
            <person name="Sano M."/>
            <person name="Sasaki A."/>
            <person name="Sasakura Y."/>
            <person name="Shoguchi E."/>
            <person name="Shin-i T."/>
            <person name="Spagnuolo A."/>
            <person name="Stainier D."/>
            <person name="Suzuki M.M."/>
            <person name="Tassy O."/>
            <person name="Takatori N."/>
            <person name="Tokuoka M."/>
            <person name="Yagi K."/>
            <person name="Yoshizaki F."/>
            <person name="Wada S."/>
            <person name="Zhang C."/>
            <person name="Hyatt P.D."/>
            <person name="Larimer F."/>
            <person name="Detter C."/>
            <person name="Doggett N."/>
            <person name="Glavina T."/>
            <person name="Hawkins T."/>
            <person name="Richardson P."/>
            <person name="Lucas S."/>
            <person name="Kohara Y."/>
            <person name="Levine M."/>
            <person name="Satoh N."/>
            <person name="Rokhsar D.S."/>
        </authorList>
    </citation>
    <scope>NUCLEOTIDE SEQUENCE [LARGE SCALE GENOMIC DNA]</scope>
</reference>
<dbReference type="GeneTree" id="ENSGT00650000093443"/>
<evidence type="ECO:0000313" key="3">
    <source>
        <dbReference type="Ensembl" id="ENSCINP00000032978.1"/>
    </source>
</evidence>
<organism evidence="3 4">
    <name type="scientific">Ciona intestinalis</name>
    <name type="common">Transparent sea squirt</name>
    <name type="synonym">Ascidia intestinalis</name>
    <dbReference type="NCBI Taxonomy" id="7719"/>
    <lineage>
        <taxon>Eukaryota</taxon>
        <taxon>Metazoa</taxon>
        <taxon>Chordata</taxon>
        <taxon>Tunicata</taxon>
        <taxon>Ascidiacea</taxon>
        <taxon>Phlebobranchia</taxon>
        <taxon>Cionidae</taxon>
        <taxon>Ciona</taxon>
    </lineage>
</organism>
<feature type="transmembrane region" description="Helical" evidence="1">
    <location>
        <begin position="117"/>
        <end position="138"/>
    </location>
</feature>
<dbReference type="InterPro" id="IPR011646">
    <property type="entry name" value="KAP_P-loop"/>
</dbReference>
<sequence length="529" mass="60678">MLRLVRERLELLTNASRNNRSLSVNIFTLVYRLFFFDPIIEPPPKDTKIIFVDFSILDYAGSDKLWAGVITHISTTIDEIFGKWAVKIFRTWHYKPPPKSYQKSTSSGWKLARMSSFIVPILVMLLVITAVVCFTMFGLPNFGDIGAGSDKDIVTTVVASVLGLGFAVKVVDVFKMVSNLALTQASKITSMSKKADFTTSLGFMAKVKKEIYYMTSVVQYMSVLLQYDIKICLIIDDVDLLGKEKIMSLFKVVSLLQNSRCSRYVQILCMDPMIAANLIKKALCRELSSNVNGHAFLRRNIQLPFHIPSFDDRIRSRLFLLKQESETVRQQTISTKKEKSSGHYSTEMTSLLSVVASAEEPLPKRPLNRKLERYNETRREVLHCFQNSIYLKRFNQGNERSVDRVLISTQFALRLYQSKQCKPIGPRVDTEAIAAWITLADQWPYRLSWIWQAIDDNAQNHTLDPQATRNVWFKDKCLYIHVYVVGKDGTLELDGDPETFVQMLKTFRFTIDQMNSFLPITTDLNRSIR</sequence>
<evidence type="ECO:0000313" key="4">
    <source>
        <dbReference type="Proteomes" id="UP000008144"/>
    </source>
</evidence>
<keyword evidence="4" id="KW-1185">Reference proteome</keyword>
<keyword evidence="1" id="KW-1133">Transmembrane helix</keyword>
<dbReference type="PANTHER" id="PTHR22674:SF6">
    <property type="entry name" value="NTPASE KAP FAMILY P-LOOP DOMAIN-CONTAINING PROTEIN 1"/>
    <property type="match status" value="1"/>
</dbReference>
<keyword evidence="1" id="KW-0472">Membrane</keyword>
<feature type="transmembrane region" description="Helical" evidence="1">
    <location>
        <begin position="153"/>
        <end position="171"/>
    </location>
</feature>
<reference evidence="3" key="2">
    <citation type="journal article" date="2008" name="Genome Biol.">
        <title>Improved genome assembly and evidence-based global gene model set for the chordate Ciona intestinalis: new insight into intron and operon populations.</title>
        <authorList>
            <person name="Satou Y."/>
            <person name="Mineta K."/>
            <person name="Ogasawara M."/>
            <person name="Sasakura Y."/>
            <person name="Shoguchi E."/>
            <person name="Ueno K."/>
            <person name="Yamada L."/>
            <person name="Matsumoto J."/>
            <person name="Wasserscheid J."/>
            <person name="Dewar K."/>
            <person name="Wiley G.B."/>
            <person name="Macmil S.L."/>
            <person name="Roe B.A."/>
            <person name="Zeller R.W."/>
            <person name="Hastings K.E."/>
            <person name="Lemaire P."/>
            <person name="Lindquist E."/>
            <person name="Endo T."/>
            <person name="Hotta K."/>
            <person name="Inaba K."/>
        </authorList>
    </citation>
    <scope>NUCLEOTIDE SEQUENCE [LARGE SCALE GENOMIC DNA]</scope>
    <source>
        <strain evidence="3">wild type</strain>
    </source>
</reference>
<keyword evidence="1" id="KW-0812">Transmembrane</keyword>
<dbReference type="HOGENOM" id="CLU_025247_1_0_1"/>
<dbReference type="STRING" id="7719.ENSCINP00000032978"/>
<reference evidence="3" key="4">
    <citation type="submission" date="2025-09" db="UniProtKB">
        <authorList>
            <consortium name="Ensembl"/>
        </authorList>
    </citation>
    <scope>IDENTIFICATION</scope>
</reference>
<dbReference type="Ensembl" id="ENSCINT00000036868.1">
    <property type="protein sequence ID" value="ENSCINP00000032978.1"/>
    <property type="gene ID" value="ENSCING00000020831.1"/>
</dbReference>
<dbReference type="EMBL" id="EAAA01001926">
    <property type="status" value="NOT_ANNOTATED_CDS"/>
    <property type="molecule type" value="Genomic_DNA"/>
</dbReference>
<dbReference type="AlphaFoldDB" id="H2XTJ4"/>
<dbReference type="Pfam" id="PF07693">
    <property type="entry name" value="KAP_NTPase"/>
    <property type="match status" value="1"/>
</dbReference>
<dbReference type="OMA" id="SEAKEMY"/>
<protein>
    <recommendedName>
        <fullName evidence="2">KAP NTPase domain-containing protein</fullName>
    </recommendedName>
</protein>
<reference evidence="3" key="3">
    <citation type="submission" date="2025-08" db="UniProtKB">
        <authorList>
            <consortium name="Ensembl"/>
        </authorList>
    </citation>
    <scope>IDENTIFICATION</scope>
</reference>
<dbReference type="InParanoid" id="H2XTJ4"/>
<feature type="domain" description="KAP NTPase" evidence="2">
    <location>
        <begin position="45"/>
        <end position="332"/>
    </location>
</feature>
<accession>H2XTJ4</accession>
<dbReference type="PANTHER" id="PTHR22674">
    <property type="entry name" value="NTPASE, KAP FAMILY P-LOOP DOMAIN-CONTAINING 1"/>
    <property type="match status" value="1"/>
</dbReference>
<evidence type="ECO:0000256" key="1">
    <source>
        <dbReference type="SAM" id="Phobius"/>
    </source>
</evidence>